<dbReference type="Proteomes" id="UP001150062">
    <property type="component" value="Unassembled WGS sequence"/>
</dbReference>
<sequence>MPHLIFIEVHFQNSTIGKFAIPAEKNMDVNTLHQKVLSLLSNEKSDFPLDPKQSAITDRFFFELFGDLPVKKCTSHQDLLYIITKTELVEKQKVLFNSIKNNTQLNLTNPIKEN</sequence>
<keyword evidence="2" id="KW-1185">Reference proteome</keyword>
<dbReference type="EMBL" id="JAOAOG010000346">
    <property type="protein sequence ID" value="KAJ6226113.1"/>
    <property type="molecule type" value="Genomic_DNA"/>
</dbReference>
<organism evidence="1 2">
    <name type="scientific">Anaeramoeba flamelloides</name>
    <dbReference type="NCBI Taxonomy" id="1746091"/>
    <lineage>
        <taxon>Eukaryota</taxon>
        <taxon>Metamonada</taxon>
        <taxon>Anaeramoebidae</taxon>
        <taxon>Anaeramoeba</taxon>
    </lineage>
</organism>
<gene>
    <name evidence="1" type="ORF">M0813_01082</name>
</gene>
<evidence type="ECO:0000313" key="2">
    <source>
        <dbReference type="Proteomes" id="UP001150062"/>
    </source>
</evidence>
<protein>
    <submittedName>
        <fullName evidence="1">Uncharacterized protein</fullName>
    </submittedName>
</protein>
<evidence type="ECO:0000313" key="1">
    <source>
        <dbReference type="EMBL" id="KAJ6226113.1"/>
    </source>
</evidence>
<comment type="caution">
    <text evidence="1">The sequence shown here is derived from an EMBL/GenBank/DDBJ whole genome shotgun (WGS) entry which is preliminary data.</text>
</comment>
<proteinExistence type="predicted"/>
<reference evidence="1" key="1">
    <citation type="submission" date="2022-08" db="EMBL/GenBank/DDBJ databases">
        <title>Novel sulfate-reducing endosymbionts in the free-living metamonad Anaeramoeba.</title>
        <authorList>
            <person name="Jerlstrom-Hultqvist J."/>
            <person name="Cepicka I."/>
            <person name="Gallot-Lavallee L."/>
            <person name="Salas-Leiva D."/>
            <person name="Curtis B.A."/>
            <person name="Zahonova K."/>
            <person name="Pipaliya S."/>
            <person name="Dacks J."/>
            <person name="Roger A.J."/>
        </authorList>
    </citation>
    <scope>NUCLEOTIDE SEQUENCE</scope>
    <source>
        <strain evidence="1">Schooner1</strain>
    </source>
</reference>
<name>A0ABQ8X3A2_9EUKA</name>
<accession>A0ABQ8X3A2</accession>